<protein>
    <submittedName>
        <fullName evidence="1">Uncharacterized protein</fullName>
    </submittedName>
</protein>
<reference evidence="1" key="1">
    <citation type="submission" date="2022-10" db="EMBL/GenBank/DDBJ databases">
        <title>Complete Genome of Trichothecium roseum strain YXFP-22015, a Plant Pathogen Isolated from Citrus.</title>
        <authorList>
            <person name="Wang Y."/>
            <person name="Zhu L."/>
        </authorList>
    </citation>
    <scope>NUCLEOTIDE SEQUENCE</scope>
    <source>
        <strain evidence="1">YXFP-22015</strain>
    </source>
</reference>
<organism evidence="1 2">
    <name type="scientific">Trichothecium roseum</name>
    <dbReference type="NCBI Taxonomy" id="47278"/>
    <lineage>
        <taxon>Eukaryota</taxon>
        <taxon>Fungi</taxon>
        <taxon>Dikarya</taxon>
        <taxon>Ascomycota</taxon>
        <taxon>Pezizomycotina</taxon>
        <taxon>Sordariomycetes</taxon>
        <taxon>Hypocreomycetidae</taxon>
        <taxon>Hypocreales</taxon>
        <taxon>Hypocreales incertae sedis</taxon>
        <taxon>Trichothecium</taxon>
    </lineage>
</organism>
<evidence type="ECO:0000313" key="1">
    <source>
        <dbReference type="EMBL" id="KAI9901608.1"/>
    </source>
</evidence>
<dbReference type="EMBL" id="CM047942">
    <property type="protein sequence ID" value="KAI9901608.1"/>
    <property type="molecule type" value="Genomic_DNA"/>
</dbReference>
<evidence type="ECO:0000313" key="2">
    <source>
        <dbReference type="Proteomes" id="UP001163324"/>
    </source>
</evidence>
<dbReference type="Proteomes" id="UP001163324">
    <property type="component" value="Chromosome 3"/>
</dbReference>
<comment type="caution">
    <text evidence="1">The sequence shown here is derived from an EMBL/GenBank/DDBJ whole genome shotgun (WGS) entry which is preliminary data.</text>
</comment>
<proteinExistence type="predicted"/>
<sequence length="900" mass="99403">MNGVGNDPLSSFVQSGHASSSHPLMPMAGPGCPTPASASSASPKTSGPDGKKPRRRGRESTRKRRCISTACVACRKRKSKCDGAVPSCAACASVYGTECIYDPNSDHRRKGVYREKVDSMKAGSSTLQILIEAILNATEEQAFTIVKKIRTCDSLDTVAEEILRQEEDEDEEGGEGRDVGYEPSGSLVVEGERDLARKMGELRVENGSVRYIGGTSHLIYHGGSYVGINDEQNGDDFAPGTDPITTWTQVTDDAQLITFLINKYFHYHYPYFTTLSKKLFLRDFLKGTAGLERTSTVYCSSLLVNAMLALGCHFTDIPEAYGTPGDNRTKGDGFFAEAKRLIIENGEYEKPRLVTVQALALMSVREAGCAREDKGWVYSGMSFRMAQDIGLNFEVGATDKDGLDEHEVDARRITFWGCFLFDKCWSNYLGRLPLLPRNSFNVPQIDVFPDEDAELWKPFTDSGPDNASVQPSRTRAIALQMSKLCEISSDLLIFFYHPDHIGRSSSKAAELKKLSELHKRLEEWHQDLPKEFEPKEGQLPNVILMLMFFHLQYIHLFRPFLKYTPTASPLPAHVSPRRICTANAGAISKLMRLYKKTWNLRQICNIAVYMTHSACTIHLLNLPERTARRDIIHGVRHLEEIAEDWLCARRTLSILSVLARKWKCELPDDAALVLQRTDSKYGSYSLSTVPSPGSQPTASSVSDGARQEQSQRDISPLTQLTQAHMATKPSSRPIADATMAMYASVPGIDPGPYPSSMDFRGASSVDIGTLQPSHQRTPSYTQAFSPTDASRFGSSQTGQPGLRLDTSEWFLNDSARWQQSFESWNNAGAGPGQQQQVFMFGSAGDGGASSSNAPLGPTTAAAMRQHQSSQQQRQQRLQDEDEQLPDIHGLGASGWLAGLD</sequence>
<gene>
    <name evidence="1" type="ORF">N3K66_003425</name>
</gene>
<accession>A0ACC0V5P3</accession>
<keyword evidence="2" id="KW-1185">Reference proteome</keyword>
<name>A0ACC0V5P3_9HYPO</name>